<dbReference type="AlphaFoldDB" id="A0A2T4UGM1"/>
<dbReference type="InterPro" id="IPR001753">
    <property type="entry name" value="Enoyl-CoA_hydra/iso"/>
</dbReference>
<dbReference type="OrthoDB" id="3473569at2"/>
<dbReference type="PANTHER" id="PTHR43459">
    <property type="entry name" value="ENOYL-COA HYDRATASE"/>
    <property type="match status" value="1"/>
</dbReference>
<dbReference type="Gene3D" id="3.90.226.10">
    <property type="entry name" value="2-enoyl-CoA Hydratase, Chain A, domain 1"/>
    <property type="match status" value="1"/>
</dbReference>
<dbReference type="SUPFAM" id="SSF52096">
    <property type="entry name" value="ClpP/crotonase"/>
    <property type="match status" value="1"/>
</dbReference>
<sequence>MTDEPPVLLEVRDGVAHLTLNRPEQSNALNATLLEQLLEIVGRLRGDRDVRVVLLTGAGKNFCGGGDVVEFASKGEQLPDHLVVLTEQLGRIAAGLVGLDVPVIAAIQGAATGGGGLGLACAADIVVAGESARFMVAATRVGMAPDAGMTFTLPRLVGLRGALDLALTNPLLSAAEAKELGLVGRVVPDDALADEALALATKLARGPRDSQAETKRLMWAGAGAAFGAVLDDEAATVSRLSGSADAREGLAAVIERRRPEFS</sequence>
<dbReference type="PANTHER" id="PTHR43459:SF1">
    <property type="entry name" value="EG:BACN32G11.4 PROTEIN"/>
    <property type="match status" value="1"/>
</dbReference>
<keyword evidence="2" id="KW-1185">Reference proteome</keyword>
<dbReference type="EMBL" id="PYYB01000001">
    <property type="protein sequence ID" value="PTL58404.1"/>
    <property type="molecule type" value="Genomic_DNA"/>
</dbReference>
<gene>
    <name evidence="1" type="ORF">C7Y72_01430</name>
</gene>
<organism evidence="1 2">
    <name type="scientific">Paraconexibacter algicola</name>
    <dbReference type="NCBI Taxonomy" id="2133960"/>
    <lineage>
        <taxon>Bacteria</taxon>
        <taxon>Bacillati</taxon>
        <taxon>Actinomycetota</taxon>
        <taxon>Thermoleophilia</taxon>
        <taxon>Solirubrobacterales</taxon>
        <taxon>Paraconexibacteraceae</taxon>
        <taxon>Paraconexibacter</taxon>
    </lineage>
</organism>
<reference evidence="1 2" key="1">
    <citation type="submission" date="2018-03" db="EMBL/GenBank/DDBJ databases">
        <title>Aquarubrobacter algicola gen. nov., sp. nov., a novel actinobacterium isolated from shallow eutrophic lake during the end of cyanobacterial harmful algal blooms.</title>
        <authorList>
            <person name="Chun S.J."/>
        </authorList>
    </citation>
    <scope>NUCLEOTIDE SEQUENCE [LARGE SCALE GENOMIC DNA]</scope>
    <source>
        <strain evidence="1 2">Seoho-28</strain>
    </source>
</reference>
<proteinExistence type="predicted"/>
<accession>A0A2T4UGM1</accession>
<dbReference type="GO" id="GO:0003824">
    <property type="term" value="F:catalytic activity"/>
    <property type="evidence" value="ECO:0007669"/>
    <property type="project" value="UniProtKB-ARBA"/>
</dbReference>
<dbReference type="CDD" id="cd06558">
    <property type="entry name" value="crotonase-like"/>
    <property type="match status" value="1"/>
</dbReference>
<comment type="caution">
    <text evidence="1">The sequence shown here is derived from an EMBL/GenBank/DDBJ whole genome shotgun (WGS) entry which is preliminary data.</text>
</comment>
<evidence type="ECO:0000313" key="1">
    <source>
        <dbReference type="EMBL" id="PTL58404.1"/>
    </source>
</evidence>
<evidence type="ECO:0000313" key="2">
    <source>
        <dbReference type="Proteomes" id="UP000240739"/>
    </source>
</evidence>
<dbReference type="RefSeq" id="WP_107566842.1">
    <property type="nucleotide sequence ID" value="NZ_PYYB01000001.1"/>
</dbReference>
<protein>
    <submittedName>
        <fullName evidence="1">Enoyl-CoA hydratase</fullName>
    </submittedName>
</protein>
<dbReference type="InterPro" id="IPR029045">
    <property type="entry name" value="ClpP/crotonase-like_dom_sf"/>
</dbReference>
<name>A0A2T4UGM1_9ACTN</name>
<dbReference type="Proteomes" id="UP000240739">
    <property type="component" value="Unassembled WGS sequence"/>
</dbReference>
<dbReference type="Pfam" id="PF00378">
    <property type="entry name" value="ECH_1"/>
    <property type="match status" value="1"/>
</dbReference>